<dbReference type="InterPro" id="IPR006693">
    <property type="entry name" value="AB_hydrolase_lipase"/>
</dbReference>
<keyword evidence="3 7" id="KW-0378">Hydrolase</keyword>
<dbReference type="AlphaFoldDB" id="A0A8S3XBS8"/>
<dbReference type="GO" id="GO:0016042">
    <property type="term" value="P:lipid catabolic process"/>
    <property type="evidence" value="ECO:0007669"/>
    <property type="project" value="UniProtKB-KW"/>
</dbReference>
<organism evidence="10 11">
    <name type="scientific">Parnassius apollo</name>
    <name type="common">Apollo butterfly</name>
    <name type="synonym">Papilio apollo</name>
    <dbReference type="NCBI Taxonomy" id="110799"/>
    <lineage>
        <taxon>Eukaryota</taxon>
        <taxon>Metazoa</taxon>
        <taxon>Ecdysozoa</taxon>
        <taxon>Arthropoda</taxon>
        <taxon>Hexapoda</taxon>
        <taxon>Insecta</taxon>
        <taxon>Pterygota</taxon>
        <taxon>Neoptera</taxon>
        <taxon>Endopterygota</taxon>
        <taxon>Lepidoptera</taxon>
        <taxon>Glossata</taxon>
        <taxon>Ditrysia</taxon>
        <taxon>Papilionoidea</taxon>
        <taxon>Papilionidae</taxon>
        <taxon>Parnassiinae</taxon>
        <taxon>Parnassini</taxon>
        <taxon>Parnassius</taxon>
        <taxon>Parnassius</taxon>
    </lineage>
</organism>
<feature type="transmembrane region" description="Helical" evidence="8">
    <location>
        <begin position="16"/>
        <end position="37"/>
    </location>
</feature>
<gene>
    <name evidence="10" type="ORF">PAPOLLO_LOCUS15909</name>
</gene>
<dbReference type="EMBL" id="CAJQZP010001045">
    <property type="protein sequence ID" value="CAG5013302.1"/>
    <property type="molecule type" value="Genomic_DNA"/>
</dbReference>
<name>A0A8S3XBS8_PARAO</name>
<evidence type="ECO:0000256" key="6">
    <source>
        <dbReference type="ARBA" id="ARBA00023180"/>
    </source>
</evidence>
<evidence type="ECO:0000256" key="5">
    <source>
        <dbReference type="ARBA" id="ARBA00023098"/>
    </source>
</evidence>
<keyword evidence="8" id="KW-0812">Transmembrane</keyword>
<dbReference type="OrthoDB" id="9974421at2759"/>
<dbReference type="InterPro" id="IPR025483">
    <property type="entry name" value="Lipase_euk"/>
</dbReference>
<dbReference type="PANTHER" id="PTHR11005">
    <property type="entry name" value="LYSOSOMAL ACID LIPASE-RELATED"/>
    <property type="match status" value="1"/>
</dbReference>
<keyword evidence="5" id="KW-0443">Lipid metabolism</keyword>
<keyword evidence="6" id="KW-0325">Glycoprotein</keyword>
<keyword evidence="2" id="KW-0732">Signal</keyword>
<dbReference type="FunFam" id="3.40.50.1820:FF:000057">
    <property type="entry name" value="Lipase"/>
    <property type="match status" value="1"/>
</dbReference>
<reference evidence="10" key="1">
    <citation type="submission" date="2021-04" db="EMBL/GenBank/DDBJ databases">
        <authorList>
            <person name="Tunstrom K."/>
        </authorList>
    </citation>
    <scope>NUCLEOTIDE SEQUENCE</scope>
</reference>
<keyword evidence="11" id="KW-1185">Reference proteome</keyword>
<comment type="caution">
    <text evidence="10">The sequence shown here is derived from an EMBL/GenBank/DDBJ whole genome shotgun (WGS) entry which is preliminary data.</text>
</comment>
<evidence type="ECO:0000313" key="11">
    <source>
        <dbReference type="Proteomes" id="UP000691718"/>
    </source>
</evidence>
<evidence type="ECO:0000256" key="3">
    <source>
        <dbReference type="ARBA" id="ARBA00022801"/>
    </source>
</evidence>
<dbReference type="PIRSF" id="PIRSF000862">
    <property type="entry name" value="Steryl_ester_lip"/>
    <property type="match status" value="1"/>
</dbReference>
<evidence type="ECO:0000256" key="1">
    <source>
        <dbReference type="ARBA" id="ARBA00010701"/>
    </source>
</evidence>
<keyword evidence="8" id="KW-1133">Transmembrane helix</keyword>
<evidence type="ECO:0000259" key="9">
    <source>
        <dbReference type="Pfam" id="PF04083"/>
    </source>
</evidence>
<comment type="similarity">
    <text evidence="1 7">Belongs to the AB hydrolase superfamily. Lipase family.</text>
</comment>
<keyword evidence="4 7" id="KW-0442">Lipid degradation</keyword>
<dbReference type="GO" id="GO:0016787">
    <property type="term" value="F:hydrolase activity"/>
    <property type="evidence" value="ECO:0007669"/>
    <property type="project" value="UniProtKB-KW"/>
</dbReference>
<evidence type="ECO:0000313" key="10">
    <source>
        <dbReference type="EMBL" id="CAG5013302.1"/>
    </source>
</evidence>
<feature type="domain" description="Partial AB-hydrolase lipase" evidence="9">
    <location>
        <begin position="59"/>
        <end position="116"/>
    </location>
</feature>
<evidence type="ECO:0000256" key="7">
    <source>
        <dbReference type="PIRNR" id="PIRNR000862"/>
    </source>
</evidence>
<proteinExistence type="inferred from homology"/>
<protein>
    <recommendedName>
        <fullName evidence="7">Lipase</fullName>
    </recommendedName>
</protein>
<dbReference type="Pfam" id="PF04083">
    <property type="entry name" value="Abhydro_lipase"/>
    <property type="match status" value="1"/>
</dbReference>
<dbReference type="Proteomes" id="UP000691718">
    <property type="component" value="Unassembled WGS sequence"/>
</dbReference>
<accession>A0A8S3XBS8</accession>
<evidence type="ECO:0000256" key="4">
    <source>
        <dbReference type="ARBA" id="ARBA00022963"/>
    </source>
</evidence>
<keyword evidence="8" id="KW-0472">Membrane</keyword>
<evidence type="ECO:0000256" key="2">
    <source>
        <dbReference type="ARBA" id="ARBA00022729"/>
    </source>
</evidence>
<sequence>MSISPSVDNMASKLNVTLNVLLVLFIISFVNVVKFPLTPINTETKRSLGYPRDSLLNFTELTGIYGYPAEEHRVVTDDGYILTIFRIVRGRKYHGKTKWPPVILMHGLLQSSDAWLDAGPDDGLAYLISDAGYDLWVGNVRGNYYSRSHVRLNPDRDPEFWKFSVDEIGFYDVPAIIDYVLYYTRADKVNYVGFSQGAGTYFIMCSERPEYCDKARVLIALAPAARQTNTKSLPYRTVIKGINSLETVLCLSGVQEVFSKGAFSQEFLAFLCHLNWASEFLCATGEALFDSFHPGSINNVTLKNLFGHFPAGTSVQNMARYGQSIRSERFEKFDYGKSKNLKLYGSSRPPEYNLSAVTVPVIAMYGANDHLVDTQDVDWLMDKLPNVVEAVKVSDPLWNHMDVTYSSMTKTLLFPTINDYLSKYSYE</sequence>
<evidence type="ECO:0000256" key="8">
    <source>
        <dbReference type="SAM" id="Phobius"/>
    </source>
</evidence>